<accession>A0A2T9ZDR1</accession>
<gene>
    <name evidence="2" type="ORF">BB560_002815</name>
</gene>
<name>A0A2T9ZDR1_9FUNG</name>
<protein>
    <submittedName>
        <fullName evidence="2">Uncharacterized protein</fullName>
    </submittedName>
</protein>
<comment type="caution">
    <text evidence="2">The sequence shown here is derived from an EMBL/GenBank/DDBJ whole genome shotgun (WGS) entry which is preliminary data.</text>
</comment>
<feature type="region of interest" description="Disordered" evidence="1">
    <location>
        <begin position="97"/>
        <end position="160"/>
    </location>
</feature>
<evidence type="ECO:0000256" key="1">
    <source>
        <dbReference type="SAM" id="MobiDB-lite"/>
    </source>
</evidence>
<keyword evidence="3" id="KW-1185">Reference proteome</keyword>
<dbReference type="Proteomes" id="UP000245609">
    <property type="component" value="Unassembled WGS sequence"/>
</dbReference>
<evidence type="ECO:0000313" key="3">
    <source>
        <dbReference type="Proteomes" id="UP000245609"/>
    </source>
</evidence>
<feature type="compositionally biased region" description="Acidic residues" evidence="1">
    <location>
        <begin position="150"/>
        <end position="160"/>
    </location>
</feature>
<reference evidence="2 3" key="1">
    <citation type="journal article" date="2018" name="MBio">
        <title>Comparative Genomics Reveals the Core Gene Toolbox for the Fungus-Insect Symbiosis.</title>
        <authorList>
            <person name="Wang Y."/>
            <person name="Stata M."/>
            <person name="Wang W."/>
            <person name="Stajich J.E."/>
            <person name="White M.M."/>
            <person name="Moncalvo J.M."/>
        </authorList>
    </citation>
    <scope>NUCLEOTIDE SEQUENCE [LARGE SCALE GENOMIC DNA]</scope>
    <source>
        <strain evidence="2 3">SC-DP-2</strain>
    </source>
</reference>
<dbReference type="OrthoDB" id="5970at2759"/>
<organism evidence="2 3">
    <name type="scientific">Smittium megazygosporum</name>
    <dbReference type="NCBI Taxonomy" id="133381"/>
    <lineage>
        <taxon>Eukaryota</taxon>
        <taxon>Fungi</taxon>
        <taxon>Fungi incertae sedis</taxon>
        <taxon>Zoopagomycota</taxon>
        <taxon>Kickxellomycotina</taxon>
        <taxon>Harpellomycetes</taxon>
        <taxon>Harpellales</taxon>
        <taxon>Legeriomycetaceae</taxon>
        <taxon>Smittium</taxon>
    </lineage>
</organism>
<evidence type="ECO:0000313" key="2">
    <source>
        <dbReference type="EMBL" id="PVV02726.1"/>
    </source>
</evidence>
<sequence>MKIGDERIVVEYAKGSARRIDDNTCFRCGREEDTVAHLEGTEDQIAAIALVVVDQTLEAAIVDLAVKGTVAGDMILVIVVVAGHILVIVIHDLEIESRSKSRSRSPVRSRSRSLSRSPSRSRSISRSRSRSNNAEMKEGSRVRSRSPIDNDLEDGNSDTK</sequence>
<dbReference type="EMBL" id="MBFS01000350">
    <property type="protein sequence ID" value="PVV02726.1"/>
    <property type="molecule type" value="Genomic_DNA"/>
</dbReference>
<feature type="compositionally biased region" description="Basic residues" evidence="1">
    <location>
        <begin position="100"/>
        <end position="113"/>
    </location>
</feature>
<dbReference type="STRING" id="133381.A0A2T9ZDR1"/>
<dbReference type="AlphaFoldDB" id="A0A2T9ZDR1"/>
<proteinExistence type="predicted"/>